<evidence type="ECO:0000256" key="1">
    <source>
        <dbReference type="ARBA" id="ARBA00023172"/>
    </source>
</evidence>
<dbReference type="InterPro" id="IPR013762">
    <property type="entry name" value="Integrase-like_cat_sf"/>
</dbReference>
<dbReference type="SUPFAM" id="SSF56349">
    <property type="entry name" value="DNA breaking-rejoining enzymes"/>
    <property type="match status" value="1"/>
</dbReference>
<dbReference type="AlphaFoldDB" id="A0AA96Y3C5"/>
<protein>
    <submittedName>
        <fullName evidence="3">Site-specific integrase</fullName>
    </submittedName>
</protein>
<dbReference type="PROSITE" id="PS51898">
    <property type="entry name" value="TYR_RECOMBINASE"/>
    <property type="match status" value="1"/>
</dbReference>
<dbReference type="GO" id="GO:0006310">
    <property type="term" value="P:DNA recombination"/>
    <property type="evidence" value="ECO:0007669"/>
    <property type="project" value="UniProtKB-KW"/>
</dbReference>
<gene>
    <name evidence="3" type="ORF">HNI00_07340</name>
</gene>
<dbReference type="KEGG" id="tog:HNI00_07340"/>
<dbReference type="InterPro" id="IPR011010">
    <property type="entry name" value="DNA_brk_join_enz"/>
</dbReference>
<proteinExistence type="predicted"/>
<keyword evidence="1" id="KW-0233">DNA recombination</keyword>
<dbReference type="EMBL" id="CP053540">
    <property type="protein sequence ID" value="WOB42990.1"/>
    <property type="molecule type" value="Genomic_DNA"/>
</dbReference>
<accession>A0AA96Y3C5</accession>
<dbReference type="GO" id="GO:0003677">
    <property type="term" value="F:DNA binding"/>
    <property type="evidence" value="ECO:0007669"/>
    <property type="project" value="InterPro"/>
</dbReference>
<dbReference type="InterPro" id="IPR002104">
    <property type="entry name" value="Integrase_catalytic"/>
</dbReference>
<reference evidence="3" key="1">
    <citation type="submission" date="2020-05" db="EMBL/GenBank/DDBJ databases">
        <authorList>
            <person name="Zhu T."/>
            <person name="Keshari N."/>
            <person name="Lu X."/>
        </authorList>
    </citation>
    <scope>NUCLEOTIDE SEQUENCE</scope>
    <source>
        <strain evidence="3">NK1-22</strain>
    </source>
</reference>
<evidence type="ECO:0000259" key="2">
    <source>
        <dbReference type="PROSITE" id="PS51898"/>
    </source>
</evidence>
<evidence type="ECO:0000313" key="3">
    <source>
        <dbReference type="EMBL" id="WOB42990.1"/>
    </source>
</evidence>
<dbReference type="GO" id="GO:0015074">
    <property type="term" value="P:DNA integration"/>
    <property type="evidence" value="ECO:0007669"/>
    <property type="project" value="InterPro"/>
</dbReference>
<dbReference type="RefSeq" id="WP_316792039.1">
    <property type="nucleotide sequence ID" value="NZ_CP053540.1"/>
</dbReference>
<dbReference type="Gene3D" id="1.10.443.10">
    <property type="entry name" value="Intergrase catalytic core"/>
    <property type="match status" value="1"/>
</dbReference>
<name>A0AA96Y3C5_9CYAN</name>
<organism evidence="3">
    <name type="scientific">Thermoleptolyngbya oregonensis NK1-22</name>
    <dbReference type="NCBI Taxonomy" id="2547457"/>
    <lineage>
        <taxon>Bacteria</taxon>
        <taxon>Bacillati</taxon>
        <taxon>Cyanobacteriota</taxon>
        <taxon>Cyanophyceae</taxon>
        <taxon>Oculatellales</taxon>
        <taxon>Oculatellaceae</taxon>
        <taxon>Thermoleptolyngbya</taxon>
    </lineage>
</organism>
<sequence>MSGFETRLAQANGRLKAGRVGVAIEQRGGRLLLRGTFPPRPGSEKTQPYQQRLALGYHANPAGLKLAELEAKKVGAALDAGEFTWEFYQSQVKPLSVGDWVQRFEVDYFTRRQRSPKTETTWRHDYRKVFDRLPADEPLTEQVLYRAIVATAPDTRTRKRFADVCQRLAQFAGLTVDFRPLRGGYSPSKVTPRNLPNDGAIAFWRRHIPNPTWQRVYGLLAVYGLRPHEVFALDFEDFPLIRVGEEGKTGARIVYPLYPEWAIGWDLIGDLPAVSGRTNTDLGNRVSKAFQRYKIPFTAYDLRHAWAVRAIAFGLDLSLAAAQMGHSVKVHSEIYHAWITQDIHKRAYDAIMSNPYRPMPPVD</sequence>
<feature type="domain" description="Tyr recombinase" evidence="2">
    <location>
        <begin position="190"/>
        <end position="349"/>
    </location>
</feature>